<protein>
    <submittedName>
        <fullName evidence="2">Uncharacterized protein</fullName>
    </submittedName>
</protein>
<organism evidence="2 3">
    <name type="scientific">Knipowitschia caucasica</name>
    <name type="common">Caucasian dwarf goby</name>
    <name type="synonym">Pomatoschistus caucasicus</name>
    <dbReference type="NCBI Taxonomy" id="637954"/>
    <lineage>
        <taxon>Eukaryota</taxon>
        <taxon>Metazoa</taxon>
        <taxon>Chordata</taxon>
        <taxon>Craniata</taxon>
        <taxon>Vertebrata</taxon>
        <taxon>Euteleostomi</taxon>
        <taxon>Actinopterygii</taxon>
        <taxon>Neopterygii</taxon>
        <taxon>Teleostei</taxon>
        <taxon>Neoteleostei</taxon>
        <taxon>Acanthomorphata</taxon>
        <taxon>Gobiaria</taxon>
        <taxon>Gobiiformes</taxon>
        <taxon>Gobioidei</taxon>
        <taxon>Gobiidae</taxon>
        <taxon>Gobiinae</taxon>
        <taxon>Knipowitschia</taxon>
    </lineage>
</organism>
<sequence length="112" mass="11557">MLICCNYTYFLKALALVTRPSASPPLPSSSSSPSSLGDVSGSILLSVLAHTRSSLRPRAILDRAASLLSTPGTEPRLRIHPTSPGRDGGCDQGPYTSAVIPCVGFMAGGGSR</sequence>
<evidence type="ECO:0000313" key="3">
    <source>
        <dbReference type="Proteomes" id="UP001497482"/>
    </source>
</evidence>
<accession>A0AAV2L0U7</accession>
<reference evidence="2 3" key="1">
    <citation type="submission" date="2024-04" db="EMBL/GenBank/DDBJ databases">
        <authorList>
            <person name="Waldvogel A.-M."/>
            <person name="Schoenle A."/>
        </authorList>
    </citation>
    <scope>NUCLEOTIDE SEQUENCE [LARGE SCALE GENOMIC DNA]</scope>
</reference>
<proteinExistence type="predicted"/>
<feature type="region of interest" description="Disordered" evidence="1">
    <location>
        <begin position="71"/>
        <end position="92"/>
    </location>
</feature>
<dbReference type="Proteomes" id="UP001497482">
    <property type="component" value="Chromosome 2"/>
</dbReference>
<keyword evidence="3" id="KW-1185">Reference proteome</keyword>
<gene>
    <name evidence="2" type="ORF">KC01_LOCUS22366</name>
</gene>
<name>A0AAV2L0U7_KNICA</name>
<dbReference type="EMBL" id="OZ035824">
    <property type="protein sequence ID" value="CAL1593229.1"/>
    <property type="molecule type" value="Genomic_DNA"/>
</dbReference>
<dbReference type="AlphaFoldDB" id="A0AAV2L0U7"/>
<evidence type="ECO:0000256" key="1">
    <source>
        <dbReference type="SAM" id="MobiDB-lite"/>
    </source>
</evidence>
<evidence type="ECO:0000313" key="2">
    <source>
        <dbReference type="EMBL" id="CAL1593229.1"/>
    </source>
</evidence>